<evidence type="ECO:0000259" key="2">
    <source>
        <dbReference type="Pfam" id="PF07969"/>
    </source>
</evidence>
<reference evidence="3 4" key="1">
    <citation type="submission" date="2023-06" db="EMBL/GenBank/DDBJ databases">
        <title>Parasedimentitalea psychrophila sp. nov., a psychrophilic bacterium isolated from deep-sea sediment.</title>
        <authorList>
            <person name="Li A."/>
        </authorList>
    </citation>
    <scope>NUCLEOTIDE SEQUENCE [LARGE SCALE GENOMIC DNA]</scope>
    <source>
        <strain evidence="3 4">QS115</strain>
    </source>
</reference>
<dbReference type="PANTHER" id="PTHR22642:SF2">
    <property type="entry name" value="PROTEIN LONG AFTER FAR-RED 3"/>
    <property type="match status" value="1"/>
</dbReference>
<evidence type="ECO:0000256" key="1">
    <source>
        <dbReference type="SAM" id="SignalP"/>
    </source>
</evidence>
<dbReference type="EMBL" id="CP127247">
    <property type="protein sequence ID" value="WIY27375.1"/>
    <property type="molecule type" value="Genomic_DNA"/>
</dbReference>
<feature type="chain" id="PRO_5040982287" evidence="1">
    <location>
        <begin position="26"/>
        <end position="570"/>
    </location>
</feature>
<protein>
    <submittedName>
        <fullName evidence="3">Amidohydrolase family protein</fullName>
    </submittedName>
</protein>
<accession>A0A9Y2P8X6</accession>
<proteinExistence type="predicted"/>
<gene>
    <name evidence="3" type="ORF">QPJ95_10935</name>
</gene>
<dbReference type="InterPro" id="IPR013108">
    <property type="entry name" value="Amidohydro_3"/>
</dbReference>
<feature type="signal peptide" evidence="1">
    <location>
        <begin position="1"/>
        <end position="25"/>
    </location>
</feature>
<dbReference type="SUPFAM" id="SSF51556">
    <property type="entry name" value="Metallo-dependent hydrolases"/>
    <property type="match status" value="1"/>
</dbReference>
<dbReference type="AlphaFoldDB" id="A0A9Y2P8X6"/>
<name>A0A9Y2P8X6_9RHOB</name>
<dbReference type="InterPro" id="IPR033932">
    <property type="entry name" value="YtcJ-like"/>
</dbReference>
<dbReference type="KEGG" id="ppso:QPJ95_10935"/>
<dbReference type="Gene3D" id="3.10.310.70">
    <property type="match status" value="1"/>
</dbReference>
<dbReference type="CDD" id="cd01300">
    <property type="entry name" value="YtcJ_like"/>
    <property type="match status" value="1"/>
</dbReference>
<dbReference type="SUPFAM" id="SSF51338">
    <property type="entry name" value="Composite domain of metallo-dependent hydrolases"/>
    <property type="match status" value="1"/>
</dbReference>
<dbReference type="PANTHER" id="PTHR22642">
    <property type="entry name" value="IMIDAZOLONEPROPIONASE"/>
    <property type="match status" value="1"/>
</dbReference>
<sequence length="570" mass="62468">MIKVKLIIFMTAVMFLSAAISEADAQTAADQQKTTLIINADIVTMDATRPDAQALAFRDGRIVAIGTEEAVRQKIGSYDFFFDLNGRTIVPGFIESHDHAFMSSNTLLVEDVSPFTTPTLAGALTKIATVRPDKDGWIVAFGADQTLYEEKRGPTRDLLDPLFPNTPVIVYHLSGHGAFMNSEALRISGLDESTPDPAGGFYEKDDTGKLTGYLSGQPAFLPYKSYPSATHAAAVEKSKLSAEFGITTGSELAIMNAFVLEGVYQAVQDPDYATRLVGGYFSTAPDYEEIVPLLKNYETELFHIPFIKTWTDGSLQGGTAYMRNGYHDHTMGKGDSAQGSQAYFNELVLDIYRKGFWPAVHANGDAAVDVALNALENAKTEMGAANTENFRPQIIHAQVSHPEQFVRMKQLGAEPTIFTSHIYYWGDLHFERTLGPENIELMSAMKSAYDAGLRPAMHSDAPVAPVDPLLNMWAAVNRETSSGRIVGAQQAITPEQALAAYTINPAYQFGMEEDVGSLEIGKFADFVVLDGNPVKIDPREIRHIKVYATIMGGRVTYLDTPIYDRVTPLK</sequence>
<dbReference type="Gene3D" id="2.30.40.10">
    <property type="entry name" value="Urease, subunit C, domain 1"/>
    <property type="match status" value="1"/>
</dbReference>
<keyword evidence="4" id="KW-1185">Reference proteome</keyword>
<feature type="domain" description="Amidohydrolase 3" evidence="2">
    <location>
        <begin position="82"/>
        <end position="557"/>
    </location>
</feature>
<dbReference type="Proteomes" id="UP001238334">
    <property type="component" value="Chromosome"/>
</dbReference>
<keyword evidence="1" id="KW-0732">Signal</keyword>
<dbReference type="Pfam" id="PF07969">
    <property type="entry name" value="Amidohydro_3"/>
    <property type="match status" value="1"/>
</dbReference>
<dbReference type="RefSeq" id="WP_270921241.1">
    <property type="nucleotide sequence ID" value="NZ_CP127247.1"/>
</dbReference>
<evidence type="ECO:0000313" key="4">
    <source>
        <dbReference type="Proteomes" id="UP001238334"/>
    </source>
</evidence>
<organism evidence="3 4">
    <name type="scientific">Parasedimentitalea psychrophila</name>
    <dbReference type="NCBI Taxonomy" id="2997337"/>
    <lineage>
        <taxon>Bacteria</taxon>
        <taxon>Pseudomonadati</taxon>
        <taxon>Pseudomonadota</taxon>
        <taxon>Alphaproteobacteria</taxon>
        <taxon>Rhodobacterales</taxon>
        <taxon>Paracoccaceae</taxon>
        <taxon>Parasedimentitalea</taxon>
    </lineage>
</organism>
<dbReference type="Gene3D" id="3.20.20.140">
    <property type="entry name" value="Metal-dependent hydrolases"/>
    <property type="match status" value="1"/>
</dbReference>
<dbReference type="GO" id="GO:0016810">
    <property type="term" value="F:hydrolase activity, acting on carbon-nitrogen (but not peptide) bonds"/>
    <property type="evidence" value="ECO:0007669"/>
    <property type="project" value="InterPro"/>
</dbReference>
<dbReference type="InterPro" id="IPR032466">
    <property type="entry name" value="Metal_Hydrolase"/>
</dbReference>
<evidence type="ECO:0000313" key="3">
    <source>
        <dbReference type="EMBL" id="WIY27375.1"/>
    </source>
</evidence>
<dbReference type="InterPro" id="IPR011059">
    <property type="entry name" value="Metal-dep_hydrolase_composite"/>
</dbReference>